<dbReference type="SUPFAM" id="SSF54695">
    <property type="entry name" value="POZ domain"/>
    <property type="match status" value="2"/>
</dbReference>
<organism evidence="1 2">
    <name type="scientific">Nephila pilipes</name>
    <name type="common">Giant wood spider</name>
    <name type="synonym">Nephila maculata</name>
    <dbReference type="NCBI Taxonomy" id="299642"/>
    <lineage>
        <taxon>Eukaryota</taxon>
        <taxon>Metazoa</taxon>
        <taxon>Ecdysozoa</taxon>
        <taxon>Arthropoda</taxon>
        <taxon>Chelicerata</taxon>
        <taxon>Arachnida</taxon>
        <taxon>Araneae</taxon>
        <taxon>Araneomorphae</taxon>
        <taxon>Entelegynae</taxon>
        <taxon>Araneoidea</taxon>
        <taxon>Nephilidae</taxon>
        <taxon>Nephila</taxon>
    </lineage>
</organism>
<proteinExistence type="predicted"/>
<comment type="caution">
    <text evidence="1">The sequence shown here is derived from an EMBL/GenBank/DDBJ whole genome shotgun (WGS) entry which is preliminary data.</text>
</comment>
<sequence length="559" mass="66123">MDDDKDVGWYHLHWSVFHPHVTWMNPKSFENVETSFLINDTDLSRFDFKLSRQLFNPDRCVLYCTIYYRASYGNLSCHADLKYLVLWNGVEITNSKRRHYFHEKSNFTFAILIETQHTIQSLIPNILLQINVDIKPKGLRKHFNYDNIDMHYSLHHLSDDMAKLFVSAHEATMKIASANSEGKEYAVHPFILQFRWPHFFERHQLRVGNLSNVRLEFPISPKVLRSILFFMYSGKLPKSLLFQEYTFENAELAQVINNFHLYNLYKFLVPQSRHIFQYSLSNTEEWQYEIPFHYVSGASDNMKVIIPIKRLSERVPHELVFCISVIDYGTIGRWLSYDLLLKSDSTAVFEVQIFARGHVMDFLHSRIFNASRHCSRSSGPVVFLGSQKTFSRTVFRSRFRLMFKILYSDGKTKTLTHDETASNRYESLAYANSLSDLSFDMEEVYKTGLHYNCELIPMYRDRTNYNEHFMVHKAIIWTRMPSLRYFVNNFDIFEVQASVESMNCIFHYMYTGRFTSKPDETVALDIFKFAFLYQFRPMLNHIRDLLPKVLGPNTKYATL</sequence>
<dbReference type="OrthoDB" id="6449489at2759"/>
<dbReference type="InterPro" id="IPR011333">
    <property type="entry name" value="SKP1/BTB/POZ_sf"/>
</dbReference>
<dbReference type="Proteomes" id="UP000887013">
    <property type="component" value="Unassembled WGS sequence"/>
</dbReference>
<dbReference type="EMBL" id="BMAW01017409">
    <property type="protein sequence ID" value="GFT53747.1"/>
    <property type="molecule type" value="Genomic_DNA"/>
</dbReference>
<evidence type="ECO:0008006" key="3">
    <source>
        <dbReference type="Google" id="ProtNLM"/>
    </source>
</evidence>
<evidence type="ECO:0000313" key="1">
    <source>
        <dbReference type="EMBL" id="GFT53747.1"/>
    </source>
</evidence>
<dbReference type="Gene3D" id="3.30.710.10">
    <property type="entry name" value="Potassium Channel Kv1.1, Chain A"/>
    <property type="match status" value="2"/>
</dbReference>
<accession>A0A8X6TWF7</accession>
<protein>
    <recommendedName>
        <fullName evidence="3">BTB domain-containing protein</fullName>
    </recommendedName>
</protein>
<gene>
    <name evidence="1" type="ORF">NPIL_577951</name>
</gene>
<dbReference type="AlphaFoldDB" id="A0A8X6TWF7"/>
<keyword evidence="2" id="KW-1185">Reference proteome</keyword>
<reference evidence="1" key="1">
    <citation type="submission" date="2020-08" db="EMBL/GenBank/DDBJ databases">
        <title>Multicomponent nature underlies the extraordinary mechanical properties of spider dragline silk.</title>
        <authorList>
            <person name="Kono N."/>
            <person name="Nakamura H."/>
            <person name="Mori M."/>
            <person name="Yoshida Y."/>
            <person name="Ohtoshi R."/>
            <person name="Malay A.D."/>
            <person name="Moran D.A.P."/>
            <person name="Tomita M."/>
            <person name="Numata K."/>
            <person name="Arakawa K."/>
        </authorList>
    </citation>
    <scope>NUCLEOTIDE SEQUENCE</scope>
</reference>
<name>A0A8X6TWF7_NEPPI</name>
<evidence type="ECO:0000313" key="2">
    <source>
        <dbReference type="Proteomes" id="UP000887013"/>
    </source>
</evidence>